<dbReference type="HOGENOM" id="CLU_2411168_0_0_5"/>
<proteinExistence type="predicted"/>
<dbReference type="AlphaFoldDB" id="W6RM85"/>
<name>W6RM85_9HYPH</name>
<accession>W6RM85</accession>
<dbReference type="EMBL" id="HG916854">
    <property type="protein sequence ID" value="CDM61345.1"/>
    <property type="molecule type" value="Genomic_DNA"/>
</dbReference>
<evidence type="ECO:0000313" key="2">
    <source>
        <dbReference type="Proteomes" id="UP000019443"/>
    </source>
</evidence>
<sequence>MAVGWGENSSRQVEAGSGKIGLHLILELDAEALAFLQEHLVAIPSTQLLPEPDCVAVVLDIFGPPVCNMGIGTEVWAAHEKSRQSIAKAVEA</sequence>
<reference evidence="1" key="1">
    <citation type="submission" date="2013-11" db="EMBL/GenBank/DDBJ databases">
        <title>Draft genome sequence of the broad-host-range Rhizobium sp. LPU83 strain, a member of the low-genetic diversity Oregon-like Rhizobium sp. group.</title>
        <authorList>
            <person name="Wibberg D."/>
            <person name="Puehler A."/>
            <person name="Schlueter A."/>
        </authorList>
    </citation>
    <scope>NUCLEOTIDE SEQUENCE [LARGE SCALE GENOMIC DNA]</scope>
    <source>
        <strain evidence="1">LPU83</strain>
        <plasmid evidence="1">pLPU83c</plasmid>
    </source>
</reference>
<evidence type="ECO:0000313" key="1">
    <source>
        <dbReference type="EMBL" id="CDM61345.1"/>
    </source>
</evidence>
<dbReference type="KEGG" id="rhl:LPU83_pLPU83c_0783"/>
<protein>
    <submittedName>
        <fullName evidence="1">Uncharacterized protein</fullName>
    </submittedName>
</protein>
<geneLocation type="plasmid" evidence="1 2">
    <name>pLPU83c</name>
</geneLocation>
<dbReference type="Proteomes" id="UP000019443">
    <property type="component" value="Plasmid pLPU83c"/>
</dbReference>
<gene>
    <name evidence="1" type="ORF">LPU83_pLPU83c_0783</name>
</gene>
<keyword evidence="2" id="KW-1185">Reference proteome</keyword>
<organism evidence="1 2">
    <name type="scientific">Rhizobium favelukesii</name>
    <dbReference type="NCBI Taxonomy" id="348824"/>
    <lineage>
        <taxon>Bacteria</taxon>
        <taxon>Pseudomonadati</taxon>
        <taxon>Pseudomonadota</taxon>
        <taxon>Alphaproteobacteria</taxon>
        <taxon>Hyphomicrobiales</taxon>
        <taxon>Rhizobiaceae</taxon>
        <taxon>Rhizobium/Agrobacterium group</taxon>
        <taxon>Rhizobium</taxon>
    </lineage>
</organism>
<keyword evidence="1" id="KW-0614">Plasmid</keyword>